<sequence>MARPKKTELAAVKAKNKGVIGRPKGDKAIIDEYKARMLNSPKSAKVLESIFDAALNDDHKNQAAAWKLVVDRIVPVSAFETAKQGNGSAAISINIMGLGQASAVVEQDDVEVDITDVEAKYDD</sequence>
<accession>A0A6J7WEI8</accession>
<reference evidence="1" key="1">
    <citation type="submission" date="2020-05" db="EMBL/GenBank/DDBJ databases">
        <authorList>
            <person name="Chiriac C."/>
            <person name="Salcher M."/>
            <person name="Ghai R."/>
            <person name="Kavagutti S V."/>
        </authorList>
    </citation>
    <scope>NUCLEOTIDE SEQUENCE</scope>
</reference>
<gene>
    <name evidence="1" type="ORF">UFOVP176_26</name>
</gene>
<protein>
    <submittedName>
        <fullName evidence="1">Uncharacterized protein</fullName>
    </submittedName>
</protein>
<organism evidence="1">
    <name type="scientific">uncultured Caudovirales phage</name>
    <dbReference type="NCBI Taxonomy" id="2100421"/>
    <lineage>
        <taxon>Viruses</taxon>
        <taxon>Duplodnaviria</taxon>
        <taxon>Heunggongvirae</taxon>
        <taxon>Uroviricota</taxon>
        <taxon>Caudoviricetes</taxon>
        <taxon>Peduoviridae</taxon>
        <taxon>Maltschvirus</taxon>
        <taxon>Maltschvirus maltsch</taxon>
    </lineage>
</organism>
<evidence type="ECO:0000313" key="1">
    <source>
        <dbReference type="EMBL" id="CAB5194678.1"/>
    </source>
</evidence>
<proteinExistence type="predicted"/>
<name>A0A6J7WEI8_9CAUD</name>
<dbReference type="EMBL" id="LR798224">
    <property type="protein sequence ID" value="CAB5194678.1"/>
    <property type="molecule type" value="Genomic_DNA"/>
</dbReference>